<name>A0A1E3PEH4_9ASCO</name>
<protein>
    <recommendedName>
        <fullName evidence="9">ARM repeat-containing protein</fullName>
    </recommendedName>
</protein>
<evidence type="ECO:0000313" key="7">
    <source>
        <dbReference type="EMBL" id="ODQ63342.1"/>
    </source>
</evidence>
<dbReference type="STRING" id="857566.A0A1E3PEH4"/>
<proteinExistence type="predicted"/>
<reference evidence="7 8" key="1">
    <citation type="journal article" date="2016" name="Proc. Natl. Acad. Sci. U.S.A.">
        <title>Comparative genomics of biotechnologically important yeasts.</title>
        <authorList>
            <person name="Riley R."/>
            <person name="Haridas S."/>
            <person name="Wolfe K.H."/>
            <person name="Lopes M.R."/>
            <person name="Hittinger C.T."/>
            <person name="Goeker M."/>
            <person name="Salamov A.A."/>
            <person name="Wisecaver J.H."/>
            <person name="Long T.M."/>
            <person name="Calvey C.H."/>
            <person name="Aerts A.L."/>
            <person name="Barry K.W."/>
            <person name="Choi C."/>
            <person name="Clum A."/>
            <person name="Coughlan A.Y."/>
            <person name="Deshpande S."/>
            <person name="Douglass A.P."/>
            <person name="Hanson S.J."/>
            <person name="Klenk H.-P."/>
            <person name="LaButti K.M."/>
            <person name="Lapidus A."/>
            <person name="Lindquist E.A."/>
            <person name="Lipzen A.M."/>
            <person name="Meier-Kolthoff J.P."/>
            <person name="Ohm R.A."/>
            <person name="Otillar R.P."/>
            <person name="Pangilinan J.L."/>
            <person name="Peng Y."/>
            <person name="Rokas A."/>
            <person name="Rosa C.A."/>
            <person name="Scheuner C."/>
            <person name="Sibirny A.A."/>
            <person name="Slot J.C."/>
            <person name="Stielow J.B."/>
            <person name="Sun H."/>
            <person name="Kurtzman C.P."/>
            <person name="Blackwell M."/>
            <person name="Grigoriev I.V."/>
            <person name="Jeffries T.W."/>
        </authorList>
    </citation>
    <scope>NUCLEOTIDE SEQUENCE [LARGE SCALE GENOMIC DNA]</scope>
    <source>
        <strain evidence="7 8">DSM 6958</strain>
    </source>
</reference>
<keyword evidence="3" id="KW-0677">Repeat</keyword>
<evidence type="ECO:0000256" key="1">
    <source>
        <dbReference type="ARBA" id="ARBA00004496"/>
    </source>
</evidence>
<dbReference type="SUPFAM" id="SSF48371">
    <property type="entry name" value="ARM repeat"/>
    <property type="match status" value="2"/>
</dbReference>
<feature type="domain" description="Proteasome adapter and scaffold protein ECM29 HEAT-repeat" evidence="6">
    <location>
        <begin position="1268"/>
        <end position="1368"/>
    </location>
</feature>
<comment type="subcellular location">
    <subcellularLocation>
        <location evidence="1">Cytoplasm</location>
    </subcellularLocation>
</comment>
<evidence type="ECO:0000256" key="2">
    <source>
        <dbReference type="ARBA" id="ARBA00022490"/>
    </source>
</evidence>
<evidence type="ECO:0000313" key="8">
    <source>
        <dbReference type="Proteomes" id="UP000095009"/>
    </source>
</evidence>
<dbReference type="GO" id="GO:0005737">
    <property type="term" value="C:cytoplasm"/>
    <property type="evidence" value="ECO:0007669"/>
    <property type="project" value="UniProtKB-SubCell"/>
</dbReference>
<evidence type="ECO:0000256" key="4">
    <source>
        <dbReference type="ARBA" id="ARBA00022942"/>
    </source>
</evidence>
<keyword evidence="4" id="KW-0647">Proteasome</keyword>
<sequence>MRIKSNSIQLPVEALITQFRAPQLPVGTDATMVRTFDLMYIKMGLGRMSAQDKSELVPVVLKDISIYSTQHSSALFQIFLQVLNFWTPPLIGSKDADNLRKDLGFVTDNATATINPDEIFLCEKFMALMCYNRSAFIKPEGSTEFQIRRLPGLSVEDIKFLTNEKPDQLSNEFLTEAKINVLKFMTSGCCDEAKLFPVLMACHDNNSKVSDMAEFIFKRLSIDYESKKIVDKLITFYTGGYQAKLPVRDVVQVHILKLLTKSKYAANCSAELVYQIIDIGLKSSYSKLKQVTIQFIHWVTKISADIIILSFSSNVLSSLQEWIMSTGWPKSQNTNDLQLTNLRQYAYEAIGSILKRDVSLISDLYYVKFLFESLKSEQVELKNSIQEALSAVIPNLHVLPNETKSELKALLFQYLSDPYGDQSCKYVSVRYAVRSFEFNDPEARLLCIWGLQKENRSDVIEEAKRGLHPFWFKNVNSSFFDNYISNSQGLARKEIKFPTFHEMFTAVNKYTGASQSFDSYISDDNSATDLDIPKFAGLPLSVFTSALIFLEQLITMEAVNEKKTVIVIDGEWSNRLEKAIDVDDNVRILLIDYVDKLSGEDYQSFLKFIQTSCKAFIGKNLKNNELISAGNIWLRFLSRSPPSIVYDFLSTGSNTMVSSLINLSVDPNIEKMELACKALGIILSHELIPTDDLAEFLNDRMSLLETSFDSDRSGEGSGTPNFNINNIQGSVTSVGYVISRLSYRGVLSRIDKSLILRSIQFFHRILTFNGSASTSPPINIRIVNAVIEALSQYSLFGVLSGGCIDEFIQQILEKLYVRAKADNEKAILALGYLALSVSPNDKDTIKSSYIEKIFEISNSKQLEFIFSSGEALTIAAVGRNSKVFQRLIDIQQVTTIAMASSQTESLLIYVIDRLIKSSKNSKPSLRKFCCIWLLSIVQYCGHLPEIKANLPQLQLIFMRFLSDRDEILQESSTRGLSIIYEMGNKKLKEDLIHNLVQSFTADSKSTTINAGSVSEDTELFEPGVLNTGEGSVSTYKDILSLASEIGDPSLVYKFMSLASHSALWSSRKGAAFGLGSILSKSNLEEMFEKNPRLLRTLIPKLYRYRFDPITSVQQTMQGIWDTIIPDPSKTITENFKYILEELLQNMGNKEWRVRQASASGLADLLQSQPLELYQNQLECIWRMSFRVMDDIKDSVRTVGVQLTRGLAVSLIRHIDISSGASEKKAELILSNVVPFLLGNQGLQSEVSEVQQFALATVLKLCQKAGRVLKPFIPEFIEELLGLLSTMEPQTMNYLALNADKYGLSSDKVDISRLASIKSSPMMDAIEQLLDQLDESLMVQTVPRLCHVMRKSVGLPSKIGCSRVLVTLVI</sequence>
<feature type="non-terminal residue" evidence="7">
    <location>
        <position position="1369"/>
    </location>
</feature>
<feature type="domain" description="Proteasome component Ecm29 N-terminal" evidence="5">
    <location>
        <begin position="2"/>
        <end position="449"/>
    </location>
</feature>
<evidence type="ECO:0000259" key="5">
    <source>
        <dbReference type="Pfam" id="PF13001"/>
    </source>
</evidence>
<dbReference type="Proteomes" id="UP000095009">
    <property type="component" value="Unassembled WGS sequence"/>
</dbReference>
<dbReference type="GO" id="GO:0000502">
    <property type="term" value="C:proteasome complex"/>
    <property type="evidence" value="ECO:0007669"/>
    <property type="project" value="UniProtKB-KW"/>
</dbReference>
<dbReference type="InterPro" id="IPR016024">
    <property type="entry name" value="ARM-type_fold"/>
</dbReference>
<dbReference type="EMBL" id="KV454415">
    <property type="protein sequence ID" value="ODQ63342.1"/>
    <property type="molecule type" value="Genomic_DNA"/>
</dbReference>
<dbReference type="Pfam" id="PF24492">
    <property type="entry name" value="HEAT_ECM29"/>
    <property type="match status" value="1"/>
</dbReference>
<dbReference type="GO" id="GO:0005634">
    <property type="term" value="C:nucleus"/>
    <property type="evidence" value="ECO:0007669"/>
    <property type="project" value="TreeGrafter"/>
</dbReference>
<dbReference type="PANTHER" id="PTHR23346:SF19">
    <property type="entry name" value="PROTEASOME ADAPTER AND SCAFFOLD PROTEIN ECM29"/>
    <property type="match status" value="1"/>
</dbReference>
<dbReference type="GO" id="GO:0060090">
    <property type="term" value="F:molecular adaptor activity"/>
    <property type="evidence" value="ECO:0007669"/>
    <property type="project" value="InterPro"/>
</dbReference>
<organism evidence="7 8">
    <name type="scientific">Nadsonia fulvescens var. elongata DSM 6958</name>
    <dbReference type="NCBI Taxonomy" id="857566"/>
    <lineage>
        <taxon>Eukaryota</taxon>
        <taxon>Fungi</taxon>
        <taxon>Dikarya</taxon>
        <taxon>Ascomycota</taxon>
        <taxon>Saccharomycotina</taxon>
        <taxon>Dipodascomycetes</taxon>
        <taxon>Dipodascales</taxon>
        <taxon>Dipodascales incertae sedis</taxon>
        <taxon>Nadsonia</taxon>
    </lineage>
</organism>
<accession>A0A1E3PEH4</accession>
<evidence type="ECO:0008006" key="9">
    <source>
        <dbReference type="Google" id="ProtNLM"/>
    </source>
</evidence>
<dbReference type="Gene3D" id="1.25.10.10">
    <property type="entry name" value="Leucine-rich Repeat Variant"/>
    <property type="match status" value="1"/>
</dbReference>
<keyword evidence="8" id="KW-1185">Reference proteome</keyword>
<evidence type="ECO:0000256" key="3">
    <source>
        <dbReference type="ARBA" id="ARBA00022737"/>
    </source>
</evidence>
<dbReference type="OrthoDB" id="16066at2759"/>
<dbReference type="PANTHER" id="PTHR23346">
    <property type="entry name" value="TRANSLATIONAL ACTIVATOR GCN1-RELATED"/>
    <property type="match status" value="1"/>
</dbReference>
<dbReference type="Pfam" id="PF13001">
    <property type="entry name" value="ECM29_N"/>
    <property type="match status" value="1"/>
</dbReference>
<dbReference type="InterPro" id="IPR024372">
    <property type="entry name" value="Ecm29_N"/>
</dbReference>
<dbReference type="GO" id="GO:0036503">
    <property type="term" value="P:ERAD pathway"/>
    <property type="evidence" value="ECO:0007669"/>
    <property type="project" value="TreeGrafter"/>
</dbReference>
<dbReference type="GO" id="GO:0043248">
    <property type="term" value="P:proteasome assembly"/>
    <property type="evidence" value="ECO:0007669"/>
    <property type="project" value="InterPro"/>
</dbReference>
<gene>
    <name evidence="7" type="ORF">NADFUDRAFT_84483</name>
</gene>
<evidence type="ECO:0000259" key="6">
    <source>
        <dbReference type="Pfam" id="PF24492"/>
    </source>
</evidence>
<dbReference type="InterPro" id="IPR055443">
    <property type="entry name" value="HEAT_ECM29"/>
</dbReference>
<keyword evidence="2" id="KW-0963">Cytoplasm</keyword>
<dbReference type="InterPro" id="IPR011989">
    <property type="entry name" value="ARM-like"/>
</dbReference>